<proteinExistence type="inferred from homology"/>
<reference evidence="4" key="1">
    <citation type="submission" date="2016-06" db="EMBL/GenBank/DDBJ databases">
        <authorList>
            <person name="Xu Y."/>
            <person name="Nagy A."/>
            <person name="Yan X."/>
            <person name="Kim S.W."/>
            <person name="Haley B."/>
            <person name="Liu N.T."/>
            <person name="Nou X."/>
        </authorList>
    </citation>
    <scope>NUCLEOTIDE SEQUENCE [LARGE SCALE GENOMIC DNA]</scope>
    <source>
        <strain evidence="4">ATCC 49129</strain>
    </source>
</reference>
<dbReference type="NCBIfam" id="TIGR01845">
    <property type="entry name" value="outer_NodT"/>
    <property type="match status" value="1"/>
</dbReference>
<keyword evidence="2" id="KW-0732">Signal</keyword>
<keyword evidence="2" id="KW-1134">Transmembrane beta strand</keyword>
<keyword evidence="2" id="KW-0449">Lipoprotein</keyword>
<dbReference type="InterPro" id="IPR003423">
    <property type="entry name" value="OMP_efflux"/>
</dbReference>
<keyword evidence="2" id="KW-0564">Palmitate</keyword>
<keyword evidence="4" id="KW-1185">Reference proteome</keyword>
<gene>
    <name evidence="3" type="ORF">A9Y76_18445</name>
</gene>
<evidence type="ECO:0000256" key="2">
    <source>
        <dbReference type="RuleBase" id="RU362097"/>
    </source>
</evidence>
<dbReference type="STRING" id="190721.ACS15_3897"/>
<organism evidence="3 4">
    <name type="scientific">Ralstonia insidiosa</name>
    <dbReference type="NCBI Taxonomy" id="190721"/>
    <lineage>
        <taxon>Bacteria</taxon>
        <taxon>Pseudomonadati</taxon>
        <taxon>Pseudomonadota</taxon>
        <taxon>Betaproteobacteria</taxon>
        <taxon>Burkholderiales</taxon>
        <taxon>Burkholderiaceae</taxon>
        <taxon>Ralstonia</taxon>
    </lineage>
</organism>
<comment type="subcellular location">
    <subcellularLocation>
        <location evidence="2">Cell membrane</location>
        <topology evidence="2">Lipid-anchor</topology>
    </subcellularLocation>
</comment>
<dbReference type="EMBL" id="CP016022">
    <property type="protein sequence ID" value="ANJ74307.1"/>
    <property type="molecule type" value="Genomic_DNA"/>
</dbReference>
<dbReference type="PANTHER" id="PTHR30203">
    <property type="entry name" value="OUTER MEMBRANE CATION EFFLUX PROTEIN"/>
    <property type="match status" value="1"/>
</dbReference>
<dbReference type="RefSeq" id="WP_064806066.1">
    <property type="nucleotide sequence ID" value="NZ_CP016022.1"/>
</dbReference>
<feature type="signal peptide" evidence="2">
    <location>
        <begin position="1"/>
        <end position="26"/>
    </location>
</feature>
<evidence type="ECO:0000256" key="1">
    <source>
        <dbReference type="ARBA" id="ARBA00007613"/>
    </source>
</evidence>
<dbReference type="Gene3D" id="2.20.200.10">
    <property type="entry name" value="Outer membrane efflux proteins (OEP)"/>
    <property type="match status" value="1"/>
</dbReference>
<dbReference type="PROSITE" id="PS51257">
    <property type="entry name" value="PROKAR_LIPOPROTEIN"/>
    <property type="match status" value="1"/>
</dbReference>
<name>A0A192A1X9_9RALS</name>
<dbReference type="InterPro" id="IPR010131">
    <property type="entry name" value="MdtP/NodT-like"/>
</dbReference>
<dbReference type="GO" id="GO:0015562">
    <property type="term" value="F:efflux transmembrane transporter activity"/>
    <property type="evidence" value="ECO:0007669"/>
    <property type="project" value="InterPro"/>
</dbReference>
<dbReference type="GeneID" id="61528010"/>
<dbReference type="AlphaFoldDB" id="A0A192A1X9"/>
<dbReference type="Pfam" id="PF02321">
    <property type="entry name" value="OEP"/>
    <property type="match status" value="2"/>
</dbReference>
<dbReference type="GO" id="GO:0005886">
    <property type="term" value="C:plasma membrane"/>
    <property type="evidence" value="ECO:0007669"/>
    <property type="project" value="UniProtKB-SubCell"/>
</dbReference>
<accession>A0A192A1X9</accession>
<comment type="similarity">
    <text evidence="1 2">Belongs to the outer membrane factor (OMF) (TC 1.B.17) family.</text>
</comment>
<protein>
    <submittedName>
        <fullName evidence="3">Multidrug transporter</fullName>
    </submittedName>
</protein>
<dbReference type="Gene3D" id="1.20.1600.10">
    <property type="entry name" value="Outer membrane efflux proteins (OEP)"/>
    <property type="match status" value="1"/>
</dbReference>
<dbReference type="SUPFAM" id="SSF56954">
    <property type="entry name" value="Outer membrane efflux proteins (OEP)"/>
    <property type="match status" value="1"/>
</dbReference>
<keyword evidence="2" id="KW-0812">Transmembrane</keyword>
<dbReference type="Proteomes" id="UP000078572">
    <property type="component" value="Chromosome 1"/>
</dbReference>
<dbReference type="OrthoDB" id="9770517at2"/>
<evidence type="ECO:0000313" key="3">
    <source>
        <dbReference type="EMBL" id="ANJ74307.1"/>
    </source>
</evidence>
<sequence>MQKTMTFSLASLATRAPALLPALLLAAGVLSGCSLAPTYERPDAPVTSTYPQAPAGYAVPADSAKPGENAPRATDLGWREFFPDPRLQKLIGLSLENNRDLRIAVLNIEAARAQYRLQVAELLPPVNASATYTRSLTPQSISQTGQDIITKQYQLGVGISNYQVNLFSVGDVTRSARASYLATAEGQRAAQISLISQVAKAYLNERAYAEQLELAQQTLKGREDYYKLAKQRFDVGASSALDLRQTETLVESARVSVAQLTRQYAQATNALVLLVGAPLPADLPPPTTVSSEKIVADIPPGLPSELLEQRPDIRQAEQKLIAANANIGIARAAFFPSIGLTSNVGTASGALHDLFKAGTGLWSFVPNLTLPIFDWGTRVFQLDSTKANQKIAVATYEKTIQTAFREVSDALVARGTLEEQVAAQKRFRDATAERLTLSDQRYRNGVSSFLDVLDAQRDLFSADQTLVQTRLARLTNAIDLYTALGGGLQESSTIAAAKQAQPTAAPGLAPAAPDMTPVR</sequence>
<evidence type="ECO:0000313" key="4">
    <source>
        <dbReference type="Proteomes" id="UP000078572"/>
    </source>
</evidence>
<keyword evidence="2" id="KW-0472">Membrane</keyword>
<dbReference type="PANTHER" id="PTHR30203:SF32">
    <property type="entry name" value="CATION EFFLUX SYSTEM PROTEIN CUSC"/>
    <property type="match status" value="1"/>
</dbReference>
<feature type="chain" id="PRO_5041745894" evidence="2">
    <location>
        <begin position="27"/>
        <end position="519"/>
    </location>
</feature>